<keyword evidence="3" id="KW-1185">Reference proteome</keyword>
<sequence length="281" mass="30850">MVNGKDMKGDDWNEMAKHYKTMTVEVGKETIFRILAHANNALPWSQATGILDNGCGPGPVLSQLISVHGEVIPKDASIMAADFSSGMIDAVKNEKIENAGNPLWDRVETAVLDAMDMQGVADGSKSHITAGWVYFMTPDPQKCLFESRRILKDGGVLSLSSWQDNEWLPVMFAFRKIRPDVPMQIVPDEWRTVEGVSGELKKAGFKDVIAEEVQVSMSFESHDGFVKMICDCMPHLINLFKGMSDAEIDATKDAMLEELKSACPNEPGTLKGISVVGSGRK</sequence>
<feature type="domain" description="Methyltransferase type 11" evidence="1">
    <location>
        <begin position="51"/>
        <end position="158"/>
    </location>
</feature>
<dbReference type="InterPro" id="IPR013216">
    <property type="entry name" value="Methyltransf_11"/>
</dbReference>
<keyword evidence="2" id="KW-0489">Methyltransferase</keyword>
<dbReference type="GO" id="GO:0032259">
    <property type="term" value="P:methylation"/>
    <property type="evidence" value="ECO:0007669"/>
    <property type="project" value="UniProtKB-KW"/>
</dbReference>
<organism evidence="2 3">
    <name type="scientific">Polychaeton citri CBS 116435</name>
    <dbReference type="NCBI Taxonomy" id="1314669"/>
    <lineage>
        <taxon>Eukaryota</taxon>
        <taxon>Fungi</taxon>
        <taxon>Dikarya</taxon>
        <taxon>Ascomycota</taxon>
        <taxon>Pezizomycotina</taxon>
        <taxon>Dothideomycetes</taxon>
        <taxon>Dothideomycetidae</taxon>
        <taxon>Capnodiales</taxon>
        <taxon>Capnodiaceae</taxon>
        <taxon>Polychaeton</taxon>
    </lineage>
</organism>
<dbReference type="Gene3D" id="3.40.50.150">
    <property type="entry name" value="Vaccinia Virus protein VP39"/>
    <property type="match status" value="1"/>
</dbReference>
<evidence type="ECO:0000313" key="2">
    <source>
        <dbReference type="EMBL" id="KAF2724466.1"/>
    </source>
</evidence>
<proteinExistence type="predicted"/>
<dbReference type="InterPro" id="IPR029063">
    <property type="entry name" value="SAM-dependent_MTases_sf"/>
</dbReference>
<dbReference type="AlphaFoldDB" id="A0A9P4QGH9"/>
<accession>A0A9P4QGH9</accession>
<keyword evidence="2" id="KW-0808">Transferase</keyword>
<dbReference type="OrthoDB" id="2013972at2759"/>
<evidence type="ECO:0000259" key="1">
    <source>
        <dbReference type="Pfam" id="PF08241"/>
    </source>
</evidence>
<dbReference type="EMBL" id="MU003771">
    <property type="protein sequence ID" value="KAF2724466.1"/>
    <property type="molecule type" value="Genomic_DNA"/>
</dbReference>
<dbReference type="Proteomes" id="UP000799441">
    <property type="component" value="Unassembled WGS sequence"/>
</dbReference>
<protein>
    <submittedName>
        <fullName evidence="2">S-adenosyl-L-methionine-dependent methyltransferase</fullName>
    </submittedName>
</protein>
<dbReference type="SUPFAM" id="SSF53335">
    <property type="entry name" value="S-adenosyl-L-methionine-dependent methyltransferases"/>
    <property type="match status" value="1"/>
</dbReference>
<dbReference type="GO" id="GO:0008757">
    <property type="term" value="F:S-adenosylmethionine-dependent methyltransferase activity"/>
    <property type="evidence" value="ECO:0007669"/>
    <property type="project" value="InterPro"/>
</dbReference>
<comment type="caution">
    <text evidence="2">The sequence shown here is derived from an EMBL/GenBank/DDBJ whole genome shotgun (WGS) entry which is preliminary data.</text>
</comment>
<dbReference type="Pfam" id="PF08241">
    <property type="entry name" value="Methyltransf_11"/>
    <property type="match status" value="1"/>
</dbReference>
<dbReference type="CDD" id="cd02440">
    <property type="entry name" value="AdoMet_MTases"/>
    <property type="match status" value="1"/>
</dbReference>
<reference evidence="2" key="1">
    <citation type="journal article" date="2020" name="Stud. Mycol.">
        <title>101 Dothideomycetes genomes: a test case for predicting lifestyles and emergence of pathogens.</title>
        <authorList>
            <person name="Haridas S."/>
            <person name="Albert R."/>
            <person name="Binder M."/>
            <person name="Bloem J."/>
            <person name="Labutti K."/>
            <person name="Salamov A."/>
            <person name="Andreopoulos B."/>
            <person name="Baker S."/>
            <person name="Barry K."/>
            <person name="Bills G."/>
            <person name="Bluhm B."/>
            <person name="Cannon C."/>
            <person name="Castanera R."/>
            <person name="Culley D."/>
            <person name="Daum C."/>
            <person name="Ezra D."/>
            <person name="Gonzalez J."/>
            <person name="Henrissat B."/>
            <person name="Kuo A."/>
            <person name="Liang C."/>
            <person name="Lipzen A."/>
            <person name="Lutzoni F."/>
            <person name="Magnuson J."/>
            <person name="Mondo S."/>
            <person name="Nolan M."/>
            <person name="Ohm R."/>
            <person name="Pangilinan J."/>
            <person name="Park H.-J."/>
            <person name="Ramirez L."/>
            <person name="Alfaro M."/>
            <person name="Sun H."/>
            <person name="Tritt A."/>
            <person name="Yoshinaga Y."/>
            <person name="Zwiers L.-H."/>
            <person name="Turgeon B."/>
            <person name="Goodwin S."/>
            <person name="Spatafora J."/>
            <person name="Crous P."/>
            <person name="Grigoriev I."/>
        </authorList>
    </citation>
    <scope>NUCLEOTIDE SEQUENCE</scope>
    <source>
        <strain evidence="2">CBS 116435</strain>
    </source>
</reference>
<name>A0A9P4QGH9_9PEZI</name>
<gene>
    <name evidence="2" type="ORF">K431DRAFT_300788</name>
</gene>
<evidence type="ECO:0000313" key="3">
    <source>
        <dbReference type="Proteomes" id="UP000799441"/>
    </source>
</evidence>